<accession>X1VFH0</accession>
<name>X1VFH0_9ZZZZ</name>
<sequence length="40" mass="4234">MQKEVAGNVWLDEGTSMEVSGQGEISLGDILKEPSLAVSQ</sequence>
<comment type="caution">
    <text evidence="1">The sequence shown here is derived from an EMBL/GenBank/DDBJ whole genome shotgun (WGS) entry which is preliminary data.</text>
</comment>
<feature type="non-terminal residue" evidence="1">
    <location>
        <position position="40"/>
    </location>
</feature>
<organism evidence="1">
    <name type="scientific">marine sediment metagenome</name>
    <dbReference type="NCBI Taxonomy" id="412755"/>
    <lineage>
        <taxon>unclassified sequences</taxon>
        <taxon>metagenomes</taxon>
        <taxon>ecological metagenomes</taxon>
    </lineage>
</organism>
<dbReference type="EMBL" id="BARW01034364">
    <property type="protein sequence ID" value="GAJ05620.1"/>
    <property type="molecule type" value="Genomic_DNA"/>
</dbReference>
<gene>
    <name evidence="1" type="ORF">S12H4_53877</name>
</gene>
<reference evidence="1" key="1">
    <citation type="journal article" date="2014" name="Front. Microbiol.">
        <title>High frequency of phylogenetically diverse reductive dehalogenase-homologous genes in deep subseafloor sedimentary metagenomes.</title>
        <authorList>
            <person name="Kawai M."/>
            <person name="Futagami T."/>
            <person name="Toyoda A."/>
            <person name="Takaki Y."/>
            <person name="Nishi S."/>
            <person name="Hori S."/>
            <person name="Arai W."/>
            <person name="Tsubouchi T."/>
            <person name="Morono Y."/>
            <person name="Uchiyama I."/>
            <person name="Ito T."/>
            <person name="Fujiyama A."/>
            <person name="Inagaki F."/>
            <person name="Takami H."/>
        </authorList>
    </citation>
    <scope>NUCLEOTIDE SEQUENCE</scope>
    <source>
        <strain evidence="1">Expedition CK06-06</strain>
    </source>
</reference>
<protein>
    <submittedName>
        <fullName evidence="1">Uncharacterized protein</fullName>
    </submittedName>
</protein>
<dbReference type="AlphaFoldDB" id="X1VFH0"/>
<evidence type="ECO:0000313" key="1">
    <source>
        <dbReference type="EMBL" id="GAJ05620.1"/>
    </source>
</evidence>
<proteinExistence type="predicted"/>